<dbReference type="AlphaFoldDB" id="A0A0M3HU91"/>
<accession>A0A0M3HU91</accession>
<dbReference type="Proteomes" id="UP000036681">
    <property type="component" value="Unplaced"/>
</dbReference>
<keyword evidence="1" id="KW-0732">Signal</keyword>
<name>A0A0M3HU91_ASCLU</name>
<evidence type="ECO:0000313" key="2">
    <source>
        <dbReference type="Proteomes" id="UP000036681"/>
    </source>
</evidence>
<protein>
    <submittedName>
        <fullName evidence="3">Secreted protein</fullName>
    </submittedName>
</protein>
<proteinExistence type="predicted"/>
<sequence>MQIQHLLLFLYFWGHSADIESHSGWYGAAPHITAHRRAVVVRPVALPFDFGSRLRTFANSFVPSFNRRQSGAVVCV</sequence>
<dbReference type="WBParaSite" id="ALUE_0000633401-mRNA-1">
    <property type="protein sequence ID" value="ALUE_0000633401-mRNA-1"/>
    <property type="gene ID" value="ALUE_0000633401"/>
</dbReference>
<keyword evidence="2" id="KW-1185">Reference proteome</keyword>
<feature type="signal peptide" evidence="1">
    <location>
        <begin position="1"/>
        <end position="17"/>
    </location>
</feature>
<evidence type="ECO:0000313" key="3">
    <source>
        <dbReference type="WBParaSite" id="ALUE_0000633401-mRNA-1"/>
    </source>
</evidence>
<organism evidence="2 3">
    <name type="scientific">Ascaris lumbricoides</name>
    <name type="common">Giant roundworm</name>
    <dbReference type="NCBI Taxonomy" id="6252"/>
    <lineage>
        <taxon>Eukaryota</taxon>
        <taxon>Metazoa</taxon>
        <taxon>Ecdysozoa</taxon>
        <taxon>Nematoda</taxon>
        <taxon>Chromadorea</taxon>
        <taxon>Rhabditida</taxon>
        <taxon>Spirurina</taxon>
        <taxon>Ascaridomorpha</taxon>
        <taxon>Ascaridoidea</taxon>
        <taxon>Ascarididae</taxon>
        <taxon>Ascaris</taxon>
    </lineage>
</organism>
<evidence type="ECO:0000256" key="1">
    <source>
        <dbReference type="SAM" id="SignalP"/>
    </source>
</evidence>
<reference evidence="3" key="1">
    <citation type="submission" date="2017-02" db="UniProtKB">
        <authorList>
            <consortium name="WormBaseParasite"/>
        </authorList>
    </citation>
    <scope>IDENTIFICATION</scope>
</reference>
<feature type="chain" id="PRO_5005656382" evidence="1">
    <location>
        <begin position="18"/>
        <end position="76"/>
    </location>
</feature>